<reference evidence="2" key="2">
    <citation type="submission" date="2025-08" db="UniProtKB">
        <authorList>
            <consortium name="Ensembl"/>
        </authorList>
    </citation>
    <scope>IDENTIFICATION</scope>
</reference>
<keyword evidence="3" id="KW-1185">Reference proteome</keyword>
<feature type="compositionally biased region" description="Low complexity" evidence="1">
    <location>
        <begin position="132"/>
        <end position="146"/>
    </location>
</feature>
<feature type="compositionally biased region" description="Basic and acidic residues" evidence="1">
    <location>
        <begin position="399"/>
        <end position="408"/>
    </location>
</feature>
<feature type="compositionally biased region" description="Basic and acidic residues" evidence="1">
    <location>
        <begin position="374"/>
        <end position="383"/>
    </location>
</feature>
<reference evidence="2 3" key="1">
    <citation type="journal article" date="2011" name="Proc. Natl. Acad. Sci. U.S.A.">
        <title>Genetic diversity and population structure of the endangered marsupial Sarcophilus harrisii (Tasmanian devil).</title>
        <authorList>
            <person name="Miller W."/>
            <person name="Hayes V.M."/>
            <person name="Ratan A."/>
            <person name="Petersen D.C."/>
            <person name="Wittekindt N.E."/>
            <person name="Miller J."/>
            <person name="Walenz B."/>
            <person name="Knight J."/>
            <person name="Qi J."/>
            <person name="Zhao F."/>
            <person name="Wang Q."/>
            <person name="Bedoya-Reina O.C."/>
            <person name="Katiyar N."/>
            <person name="Tomsho L.P."/>
            <person name="Kasson L.M."/>
            <person name="Hardie R.A."/>
            <person name="Woodbridge P."/>
            <person name="Tindall E.A."/>
            <person name="Bertelsen M.F."/>
            <person name="Dixon D."/>
            <person name="Pyecroft S."/>
            <person name="Helgen K.M."/>
            <person name="Lesk A.M."/>
            <person name="Pringle T.H."/>
            <person name="Patterson N."/>
            <person name="Zhang Y."/>
            <person name="Kreiss A."/>
            <person name="Woods G.M."/>
            <person name="Jones M.E."/>
            <person name="Schuster S.C."/>
        </authorList>
    </citation>
    <scope>NUCLEOTIDE SEQUENCE [LARGE SCALE GENOMIC DNA]</scope>
</reference>
<feature type="compositionally biased region" description="Pro residues" evidence="1">
    <location>
        <begin position="24"/>
        <end position="35"/>
    </location>
</feature>
<feature type="compositionally biased region" description="Low complexity" evidence="1">
    <location>
        <begin position="196"/>
        <end position="217"/>
    </location>
</feature>
<feature type="region of interest" description="Disordered" evidence="1">
    <location>
        <begin position="21"/>
        <end position="333"/>
    </location>
</feature>
<protein>
    <submittedName>
        <fullName evidence="2">Uncharacterized protein</fullName>
    </submittedName>
</protein>
<dbReference type="InParanoid" id="A0A7N4NZL3"/>
<proteinExistence type="predicted"/>
<dbReference type="Ensembl" id="ENSSHAT00000048854.1">
    <property type="protein sequence ID" value="ENSSHAP00000030681.1"/>
    <property type="gene ID" value="ENSSHAG00000031531.1"/>
</dbReference>
<feature type="region of interest" description="Disordered" evidence="1">
    <location>
        <begin position="351"/>
        <end position="460"/>
    </location>
</feature>
<accession>A0A7N4NZL3</accession>
<evidence type="ECO:0000313" key="2">
    <source>
        <dbReference type="Ensembl" id="ENSSHAP00000030681.1"/>
    </source>
</evidence>
<organism evidence="2 3">
    <name type="scientific">Sarcophilus harrisii</name>
    <name type="common">Tasmanian devil</name>
    <name type="synonym">Sarcophilus laniarius</name>
    <dbReference type="NCBI Taxonomy" id="9305"/>
    <lineage>
        <taxon>Eukaryota</taxon>
        <taxon>Metazoa</taxon>
        <taxon>Chordata</taxon>
        <taxon>Craniata</taxon>
        <taxon>Vertebrata</taxon>
        <taxon>Euteleostomi</taxon>
        <taxon>Mammalia</taxon>
        <taxon>Metatheria</taxon>
        <taxon>Dasyuromorphia</taxon>
        <taxon>Dasyuridae</taxon>
        <taxon>Sarcophilus</taxon>
    </lineage>
</organism>
<evidence type="ECO:0000256" key="1">
    <source>
        <dbReference type="SAM" id="MobiDB-lite"/>
    </source>
</evidence>
<feature type="compositionally biased region" description="Low complexity" evidence="1">
    <location>
        <begin position="446"/>
        <end position="460"/>
    </location>
</feature>
<feature type="compositionally biased region" description="Polar residues" evidence="1">
    <location>
        <begin position="384"/>
        <end position="394"/>
    </location>
</feature>
<evidence type="ECO:0000313" key="3">
    <source>
        <dbReference type="Proteomes" id="UP000007648"/>
    </source>
</evidence>
<dbReference type="AlphaFoldDB" id="A0A7N4NZL3"/>
<name>A0A7N4NZL3_SARHA</name>
<feature type="compositionally biased region" description="Pro residues" evidence="1">
    <location>
        <begin position="419"/>
        <end position="431"/>
    </location>
</feature>
<reference evidence="2" key="3">
    <citation type="submission" date="2025-09" db="UniProtKB">
        <authorList>
            <consortium name="Ensembl"/>
        </authorList>
    </citation>
    <scope>IDENTIFICATION</scope>
</reference>
<feature type="compositionally biased region" description="Low complexity" evidence="1">
    <location>
        <begin position="36"/>
        <end position="48"/>
    </location>
</feature>
<feature type="compositionally biased region" description="Basic and acidic residues" evidence="1">
    <location>
        <begin position="436"/>
        <end position="445"/>
    </location>
</feature>
<feature type="compositionally biased region" description="Pro residues" evidence="1">
    <location>
        <begin position="49"/>
        <end position="78"/>
    </location>
</feature>
<sequence length="460" mass="47503">SGLGKRAHWFSAPCSLLPAFLPNPRGPPASFPAPAPGWSGPHPLARSAPPSPSFFPLPLPPGRLHPSSAPLPPRPPPEIKAAQPGRQTAPYVTPSAERPGHGERIGRESRGESRRGRARVRVRGGAGGPPRGGARPARGRGPLPARRGAESVRGAGAGGAPGAHCGRAAERARAFAGPPGAAGAPRGGAGERHRPAPGWRTRTPGRTGVPRGPRAPALRQPRGFSLSGRGQSGEQEEWADSEAKRGSNASVMENGHQVTAGPGHLSPEAPEPFESHPPSVALCMPHQPVTAITRGSEKASGEIVSPALAGASVASQGSGETGKTAGHAEKSFRVTRSSSVTSFGMSNVFVNNESLQQATTPKSPSPPPPAVGHRQGERRRELVRSQTLPRTSGAQARKALFEKWEQDAGKYGTPRGCRAPPPGALVWPPSPLGLTDKGRGQRGRTDPASAPTAAKPPTEP</sequence>
<feature type="compositionally biased region" description="Low complexity" evidence="1">
    <location>
        <begin position="174"/>
        <end position="184"/>
    </location>
</feature>
<feature type="compositionally biased region" description="Basic and acidic residues" evidence="1">
    <location>
        <begin position="98"/>
        <end position="115"/>
    </location>
</feature>
<feature type="compositionally biased region" description="Polar residues" evidence="1">
    <location>
        <begin position="351"/>
        <end position="360"/>
    </location>
</feature>
<dbReference type="GeneTree" id="ENSGT01040000244311"/>
<dbReference type="Proteomes" id="UP000007648">
    <property type="component" value="Unassembled WGS sequence"/>
</dbReference>